<dbReference type="Proteomes" id="UP000054251">
    <property type="component" value="Unassembled WGS sequence"/>
</dbReference>
<proteinExistence type="predicted"/>
<dbReference type="OrthoDB" id="5563754at2759"/>
<accession>A0A0V1Q6X7</accession>
<protein>
    <recommendedName>
        <fullName evidence="2">Skg3/CAF120-like PH-like domain-containing protein</fullName>
    </recommendedName>
</protein>
<keyword evidence="4" id="KW-1185">Reference proteome</keyword>
<evidence type="ECO:0000313" key="4">
    <source>
        <dbReference type="Proteomes" id="UP000054251"/>
    </source>
</evidence>
<feature type="compositionally biased region" description="Polar residues" evidence="1">
    <location>
        <begin position="51"/>
        <end position="76"/>
    </location>
</feature>
<dbReference type="Pfam" id="PF25381">
    <property type="entry name" value="PH_26"/>
    <property type="match status" value="2"/>
</dbReference>
<dbReference type="GeneID" id="26837125"/>
<evidence type="ECO:0000256" key="1">
    <source>
        <dbReference type="SAM" id="MobiDB-lite"/>
    </source>
</evidence>
<evidence type="ECO:0000313" key="3">
    <source>
        <dbReference type="EMBL" id="KSA04037.1"/>
    </source>
</evidence>
<name>A0A0V1Q6X7_9ASCO</name>
<gene>
    <name evidence="3" type="ORF">AC631_00116</name>
</gene>
<dbReference type="AlphaFoldDB" id="A0A0V1Q6X7"/>
<dbReference type="InterPro" id="IPR058155">
    <property type="entry name" value="Skg3/CAF120-like_PH"/>
</dbReference>
<dbReference type="EMBL" id="LMYN01000002">
    <property type="protein sequence ID" value="KSA04037.1"/>
    <property type="molecule type" value="Genomic_DNA"/>
</dbReference>
<reference evidence="3 4" key="1">
    <citation type="submission" date="2015-11" db="EMBL/GenBank/DDBJ databases">
        <title>The genome of Debaryomyces fabryi.</title>
        <authorList>
            <person name="Tafer H."/>
            <person name="Lopandic K."/>
        </authorList>
    </citation>
    <scope>NUCLEOTIDE SEQUENCE [LARGE SCALE GENOMIC DNA]</scope>
    <source>
        <strain evidence="3 4">CBS 789</strain>
    </source>
</reference>
<organism evidence="3 4">
    <name type="scientific">Debaryomyces fabryi</name>
    <dbReference type="NCBI Taxonomy" id="58627"/>
    <lineage>
        <taxon>Eukaryota</taxon>
        <taxon>Fungi</taxon>
        <taxon>Dikarya</taxon>
        <taxon>Ascomycota</taxon>
        <taxon>Saccharomycotina</taxon>
        <taxon>Pichiomycetes</taxon>
        <taxon>Debaryomycetaceae</taxon>
        <taxon>Debaryomyces</taxon>
    </lineage>
</organism>
<feature type="domain" description="Skg3/CAF120-like PH-like" evidence="2">
    <location>
        <begin position="475"/>
        <end position="532"/>
    </location>
</feature>
<feature type="region of interest" description="Disordered" evidence="1">
    <location>
        <begin position="686"/>
        <end position="709"/>
    </location>
</feature>
<comment type="caution">
    <text evidence="3">The sequence shown here is derived from an EMBL/GenBank/DDBJ whole genome shotgun (WGS) entry which is preliminary data.</text>
</comment>
<dbReference type="RefSeq" id="XP_015470139.1">
    <property type="nucleotide sequence ID" value="XM_015608946.1"/>
</dbReference>
<sequence length="734" mass="82718">MPISFLSPKRIFSKNKKDSESSSLSTPSNPPAPITKDAKFSQDNKLPLPRLQTQNLSSSTVTLSYDSTPGSPTNGKYQDYGKLSPLRPPKFENGSGASTPGRRVLSDKVKSTPSSLVRQLREFSNSMSMNDLYSSPSLSSYRSKGSVLSHNRTITENLPPELSPVVNLIHAQRLRTYAVGSFRIPGMIGNEKIWLEVEAKLTGNELAIWRPSDEDFTVESGHDEFKPKYINLIDSHISVNPKELELNIIQDFNENYTMVKLETQEELRKWVAAINLSKFEYTSLNEAFTAVMLSLKGPKLSDVHILLSQKKRFPRFEWCNLRLPQISSKWVKLYVAIIPSDSKRNGCIEIYADEKVSKKQLVAYIPNLSSIFNVYPEHVNMIDFNSIMKLNGEVYISKHFQHLFVHNEPTSPARAASSNSLSSLSNSVNFTGGHSKNQSVTSASSFFNNASSPKLQDTGAKSPKTSTTSFFKKHTDSFVSTNYLYIMPIPHPGVSAIEIMIRNFIHIIDSFKLYGRPQHLNSDKTNQESLLFGIPSLPLYQYLSVENAMAVIGNNIGKSSSTNWDEFFWRRAFKDYISKLYPIYKGDSNIYDLYNSLELDANEIYNYAVESPKIQFPPSGGMRSQSNSLSNLEIRNVDFDNFSEPPESPLISNYNQNQEYTQSYSENYSENLNGNYDDGYNQNYSQNGTLGEPIDFGSPNLSAPYDRTLDPIVDLPTPREEIHPFKNLAPATNQ</sequence>
<feature type="region of interest" description="Disordered" evidence="1">
    <location>
        <begin position="1"/>
        <end position="111"/>
    </location>
</feature>
<evidence type="ECO:0000259" key="2">
    <source>
        <dbReference type="Pfam" id="PF25381"/>
    </source>
</evidence>
<feature type="domain" description="Skg3/CAF120-like PH-like" evidence="2">
    <location>
        <begin position="302"/>
        <end position="399"/>
    </location>
</feature>